<feature type="chain" id="PRO_5040111065" evidence="1">
    <location>
        <begin position="28"/>
        <end position="137"/>
    </location>
</feature>
<accession>A0A9Q0YC84</accession>
<protein>
    <submittedName>
        <fullName evidence="2">Uncharacterized protein</fullName>
    </submittedName>
</protein>
<dbReference type="EMBL" id="JAIZAY010000023">
    <property type="protein sequence ID" value="KAJ8019993.1"/>
    <property type="molecule type" value="Genomic_DNA"/>
</dbReference>
<gene>
    <name evidence="2" type="ORF">HOLleu_41809</name>
</gene>
<sequence>MMRLQWYILQVIVLVIILATCLSLTNAQRGCCSRVVDCNIPRECFCPLKKSMCKDGARRHFISGKRSDINWNYPPAEDDWNEFKYLLNEDRETDRPLNSQTITRTLIRRLGVDPDLLITAFQEGNSKYGSKKYYEES</sequence>
<evidence type="ECO:0000313" key="2">
    <source>
        <dbReference type="EMBL" id="KAJ8019993.1"/>
    </source>
</evidence>
<reference evidence="2" key="1">
    <citation type="submission" date="2021-10" db="EMBL/GenBank/DDBJ databases">
        <title>Tropical sea cucumber genome reveals ecological adaptation and Cuvierian tubules defense mechanism.</title>
        <authorList>
            <person name="Chen T."/>
        </authorList>
    </citation>
    <scope>NUCLEOTIDE SEQUENCE</scope>
    <source>
        <strain evidence="2">Nanhai2018</strain>
        <tissue evidence="2">Muscle</tissue>
    </source>
</reference>
<organism evidence="2 3">
    <name type="scientific">Holothuria leucospilota</name>
    <name type="common">Black long sea cucumber</name>
    <name type="synonym">Mertensiothuria leucospilota</name>
    <dbReference type="NCBI Taxonomy" id="206669"/>
    <lineage>
        <taxon>Eukaryota</taxon>
        <taxon>Metazoa</taxon>
        <taxon>Echinodermata</taxon>
        <taxon>Eleutherozoa</taxon>
        <taxon>Echinozoa</taxon>
        <taxon>Holothuroidea</taxon>
        <taxon>Aspidochirotacea</taxon>
        <taxon>Aspidochirotida</taxon>
        <taxon>Holothuriidae</taxon>
        <taxon>Holothuria</taxon>
    </lineage>
</organism>
<evidence type="ECO:0000256" key="1">
    <source>
        <dbReference type="SAM" id="SignalP"/>
    </source>
</evidence>
<keyword evidence="3" id="KW-1185">Reference proteome</keyword>
<comment type="caution">
    <text evidence="2">The sequence shown here is derived from an EMBL/GenBank/DDBJ whole genome shotgun (WGS) entry which is preliminary data.</text>
</comment>
<proteinExistence type="predicted"/>
<dbReference type="AlphaFoldDB" id="A0A9Q0YC84"/>
<evidence type="ECO:0000313" key="3">
    <source>
        <dbReference type="Proteomes" id="UP001152320"/>
    </source>
</evidence>
<name>A0A9Q0YC84_HOLLE</name>
<keyword evidence="1" id="KW-0732">Signal</keyword>
<feature type="signal peptide" evidence="1">
    <location>
        <begin position="1"/>
        <end position="27"/>
    </location>
</feature>
<dbReference type="Proteomes" id="UP001152320">
    <property type="component" value="Chromosome 23"/>
</dbReference>